<reference evidence="8" key="1">
    <citation type="submission" date="2015-02" db="EMBL/GenBank/DDBJ databases">
        <title>Genome sequencing for Strongylocentrotus purpuratus.</title>
        <authorList>
            <person name="Murali S."/>
            <person name="Liu Y."/>
            <person name="Vee V."/>
            <person name="English A."/>
            <person name="Wang M."/>
            <person name="Skinner E."/>
            <person name="Han Y."/>
            <person name="Muzny D.M."/>
            <person name="Worley K.C."/>
            <person name="Gibbs R.A."/>
        </authorList>
    </citation>
    <scope>NUCLEOTIDE SEQUENCE</scope>
</reference>
<comment type="similarity">
    <text evidence="1">Belongs to the strictosidine synthase family.</text>
</comment>
<evidence type="ECO:0000256" key="1">
    <source>
        <dbReference type="ARBA" id="ARBA00009191"/>
    </source>
</evidence>
<dbReference type="InterPro" id="IPR011042">
    <property type="entry name" value="6-blade_b-propeller_TolB-like"/>
</dbReference>
<dbReference type="OMA" id="TFITQMG"/>
<name>A0A7M7NSP8_STRPU</name>
<dbReference type="KEGG" id="spu:100890367"/>
<keyword evidence="5" id="KW-0812">Transmembrane</keyword>
<evidence type="ECO:0000313" key="8">
    <source>
        <dbReference type="Proteomes" id="UP000007110"/>
    </source>
</evidence>
<keyword evidence="3" id="KW-0325">Glycoprotein</keyword>
<feature type="domain" description="Strictosidine synthase conserved region" evidence="6">
    <location>
        <begin position="207"/>
        <end position="288"/>
    </location>
</feature>
<dbReference type="AlphaFoldDB" id="A0A7M7NSP8"/>
<dbReference type="PANTHER" id="PTHR10426:SF88">
    <property type="entry name" value="ADIPOCYTE PLASMA MEMBRANE-ASSOCIATED PROTEIN HEMOMUCIN-RELATED"/>
    <property type="match status" value="1"/>
</dbReference>
<dbReference type="Proteomes" id="UP000007110">
    <property type="component" value="Unassembled WGS sequence"/>
</dbReference>
<proteinExistence type="inferred from homology"/>
<keyword evidence="5" id="KW-1133">Transmembrane helix</keyword>
<dbReference type="RefSeq" id="XP_030840953.1">
    <property type="nucleotide sequence ID" value="XM_030985093.1"/>
</dbReference>
<evidence type="ECO:0000256" key="5">
    <source>
        <dbReference type="SAM" id="Phobius"/>
    </source>
</evidence>
<evidence type="ECO:0000256" key="2">
    <source>
        <dbReference type="ARBA" id="ARBA00022553"/>
    </source>
</evidence>
<dbReference type="PANTHER" id="PTHR10426">
    <property type="entry name" value="STRICTOSIDINE SYNTHASE-RELATED"/>
    <property type="match status" value="1"/>
</dbReference>
<sequence>MAQTERIRQRRPLRGQSQDQPTSRKSHPQEKSFLSNCCKQILYIDGVLFLMLVIYLMLKSTPVDPEAYRLPPPRPWTGPLAENNKLQQGKRLVENKVFGPESLALKNGRLYTGTVDGKVVEISNEKDVKVVARLGGSTCGDTMGEEERCGRPLAVRFIDEKLYVMDAFFGLYQLDITGGNLPKQLVSTKTSHGGHTMKFANDFEQLDNGTFLFSDTSHKWHMTQNGLLVLENKACGRLLWYDPETKTSGVVKDGLYSPNGIQLSPKKDFLLIAESTRYRISKYYVKGPKAGKTEIFSDNLPGMPDNISPSRNGGYWVGFALANSRMGPMKMDVVAPLPWLRKIVAKLVDPTSLVSYMPQYGLIIELNQKGEIVQSLHDPSGKVVPSVSEVLDTGDALYLGSYHSPFIVKVDL</sequence>
<organism evidence="7 8">
    <name type="scientific">Strongylocentrotus purpuratus</name>
    <name type="common">Purple sea urchin</name>
    <dbReference type="NCBI Taxonomy" id="7668"/>
    <lineage>
        <taxon>Eukaryota</taxon>
        <taxon>Metazoa</taxon>
        <taxon>Echinodermata</taxon>
        <taxon>Eleutherozoa</taxon>
        <taxon>Echinozoa</taxon>
        <taxon>Echinoidea</taxon>
        <taxon>Euechinoidea</taxon>
        <taxon>Echinacea</taxon>
        <taxon>Camarodonta</taxon>
        <taxon>Echinidea</taxon>
        <taxon>Strongylocentrotidae</taxon>
        <taxon>Strongylocentrotus</taxon>
    </lineage>
</organism>
<evidence type="ECO:0000313" key="7">
    <source>
        <dbReference type="EnsemblMetazoa" id="XP_030840953"/>
    </source>
</evidence>
<dbReference type="EnsemblMetazoa" id="XM_030985093">
    <property type="protein sequence ID" value="XP_030840953"/>
    <property type="gene ID" value="LOC100890367"/>
</dbReference>
<evidence type="ECO:0000256" key="4">
    <source>
        <dbReference type="SAM" id="MobiDB-lite"/>
    </source>
</evidence>
<dbReference type="Pfam" id="PF03088">
    <property type="entry name" value="Str_synth"/>
    <property type="match status" value="1"/>
</dbReference>
<dbReference type="InParanoid" id="A0A7M7NSP8"/>
<evidence type="ECO:0000256" key="3">
    <source>
        <dbReference type="ARBA" id="ARBA00023180"/>
    </source>
</evidence>
<dbReference type="GeneID" id="100890367"/>
<evidence type="ECO:0000259" key="6">
    <source>
        <dbReference type="Pfam" id="PF03088"/>
    </source>
</evidence>
<dbReference type="Pfam" id="PF20067">
    <property type="entry name" value="SSL_N"/>
    <property type="match status" value="1"/>
</dbReference>
<dbReference type="OrthoDB" id="5307922at2759"/>
<feature type="transmembrane region" description="Helical" evidence="5">
    <location>
        <begin position="41"/>
        <end position="58"/>
    </location>
</feature>
<dbReference type="GO" id="GO:0016787">
    <property type="term" value="F:hydrolase activity"/>
    <property type="evidence" value="ECO:0000318"/>
    <property type="project" value="GO_Central"/>
</dbReference>
<dbReference type="FunCoup" id="A0A7M7NSP8">
    <property type="interactions" value="1385"/>
</dbReference>
<dbReference type="SUPFAM" id="SSF63829">
    <property type="entry name" value="Calcium-dependent phosphotriesterase"/>
    <property type="match status" value="1"/>
</dbReference>
<keyword evidence="8" id="KW-1185">Reference proteome</keyword>
<protein>
    <recommendedName>
        <fullName evidence="6">Strictosidine synthase conserved region domain-containing protein</fullName>
    </recommendedName>
</protein>
<feature type="region of interest" description="Disordered" evidence="4">
    <location>
        <begin position="1"/>
        <end position="31"/>
    </location>
</feature>
<reference evidence="7" key="2">
    <citation type="submission" date="2021-01" db="UniProtKB">
        <authorList>
            <consortium name="EnsemblMetazoa"/>
        </authorList>
    </citation>
    <scope>IDENTIFICATION</scope>
</reference>
<keyword evidence="2" id="KW-0597">Phosphoprotein</keyword>
<keyword evidence="5" id="KW-0472">Membrane</keyword>
<accession>A0A7M7NSP8</accession>
<dbReference type="InterPro" id="IPR018119">
    <property type="entry name" value="Strictosidine_synth_cons-reg"/>
</dbReference>
<dbReference type="Gene3D" id="2.120.10.30">
    <property type="entry name" value="TolB, C-terminal domain"/>
    <property type="match status" value="1"/>
</dbReference>